<name>A0A9Q0S7K2_9DIPT</name>
<dbReference type="Pfam" id="PF03009">
    <property type="entry name" value="GDPD"/>
    <property type="match status" value="1"/>
</dbReference>
<evidence type="ECO:0000313" key="5">
    <source>
        <dbReference type="Proteomes" id="UP001151699"/>
    </source>
</evidence>
<dbReference type="GO" id="GO:0030246">
    <property type="term" value="F:carbohydrate binding"/>
    <property type="evidence" value="ECO:0007669"/>
    <property type="project" value="InterPro"/>
</dbReference>
<dbReference type="InterPro" id="IPR013784">
    <property type="entry name" value="Carb-bd-like_fold"/>
</dbReference>
<dbReference type="PANTHER" id="PTHR22958:SF1">
    <property type="entry name" value="GLYCEROPHOSPHOCHOLINE PHOSPHODIESTERASE GPCPD1"/>
    <property type="match status" value="1"/>
</dbReference>
<keyword evidence="5" id="KW-1185">Reference proteome</keyword>
<protein>
    <submittedName>
        <fullName evidence="4">Glycerophosphocholine phosphodiesterase GPCPD1</fullName>
    </submittedName>
</protein>
<dbReference type="CDD" id="cd08607">
    <property type="entry name" value="GDPD_GDE5"/>
    <property type="match status" value="1"/>
</dbReference>
<evidence type="ECO:0000256" key="1">
    <source>
        <dbReference type="ARBA" id="ARBA00007277"/>
    </source>
</evidence>
<comment type="similarity">
    <text evidence="1">Belongs to the glycerophosphoryl diester phosphodiesterase family.</text>
</comment>
<evidence type="ECO:0000313" key="4">
    <source>
        <dbReference type="EMBL" id="KAJ6648292.1"/>
    </source>
</evidence>
<dbReference type="PROSITE" id="PS50007">
    <property type="entry name" value="PIPLC_X_DOMAIN"/>
    <property type="match status" value="1"/>
</dbReference>
<organism evidence="4 5">
    <name type="scientific">Pseudolycoriella hygida</name>
    <dbReference type="NCBI Taxonomy" id="35572"/>
    <lineage>
        <taxon>Eukaryota</taxon>
        <taxon>Metazoa</taxon>
        <taxon>Ecdysozoa</taxon>
        <taxon>Arthropoda</taxon>
        <taxon>Hexapoda</taxon>
        <taxon>Insecta</taxon>
        <taxon>Pterygota</taxon>
        <taxon>Neoptera</taxon>
        <taxon>Endopterygota</taxon>
        <taxon>Diptera</taxon>
        <taxon>Nematocera</taxon>
        <taxon>Sciaroidea</taxon>
        <taxon>Sciaridae</taxon>
        <taxon>Pseudolycoriella</taxon>
    </lineage>
</organism>
<evidence type="ECO:0000259" key="3">
    <source>
        <dbReference type="PROSITE" id="PS51704"/>
    </source>
</evidence>
<sequence length="660" mass="75866">MQRWWYLDNKGKSDEKSERRLPSKSIETNDGGVRKCLFRVLVTEQLNTLESICLTGECSALGNWIPQHCVLLQRENDIKYRYFVCLLDNTTENIHVRRWETHLKPRQINAYDEVTSVTDTFGEIDGLLKVDCGWLTTETVIQFKFFNNPFHLKQKLRNRTLFVKLTPMNLRTSNETSLSLDDSLSSDTRENTTESSSFAFAEVVTLKYPHSVIEQQQQFGQKYNRDDIIVFNVTVEEPDNIAYIIDLYMNSSKRAPDEPPVHLGYHYVLPNVLRKSDGELELPITCASSHRPLGMMNIEYLKITPLKSHDMTMKQSFIRYWNRKWTGLDVGHRGSGNSFKVSEKDTMRENTIASLKHAASHGADFVEFDVQLSKDLVPVIYHDLLVYVSLKKKKCLESHDMLELPLQELTLEQLSNLKIYHTVEGRNREAKFFDEDLDEHQPFPQLADALNLVDMSVGFNIEVKCAMQLKDGTLELDRTIDKNLYVDCILDVVLSKAGTRRIVFSCFDPDICTMLRFKQNIYPVMFLTLGVTDKYPQYHDPRCNTIESAVSNAHAMELLGIVAHTEDLLRDSSQINLATDLGLIVFCWGDDNNSKDTIQLLKSLGIHGIIYDKMDVLSTKEVKKSIFLVKANETQKNLFQLQQLEMIQNGEQSTNDPESQ</sequence>
<dbReference type="InterPro" id="IPR013783">
    <property type="entry name" value="Ig-like_fold"/>
</dbReference>
<feature type="domain" description="GP-PDE" evidence="3">
    <location>
        <begin position="327"/>
        <end position="621"/>
    </location>
</feature>
<dbReference type="PANTHER" id="PTHR22958">
    <property type="entry name" value="GLYCEROPHOSPHORYL DIESTER PHOSPHODIESTERASE"/>
    <property type="match status" value="1"/>
</dbReference>
<comment type="caution">
    <text evidence="4">The sequence shown here is derived from an EMBL/GenBank/DDBJ whole genome shotgun (WGS) entry which is preliminary data.</text>
</comment>
<dbReference type="InterPro" id="IPR030395">
    <property type="entry name" value="GP_PDE_dom"/>
</dbReference>
<dbReference type="GO" id="GO:0047389">
    <property type="term" value="F:glycerophosphocholine phosphodiesterase activity"/>
    <property type="evidence" value="ECO:0007669"/>
    <property type="project" value="TreeGrafter"/>
</dbReference>
<dbReference type="InterPro" id="IPR051578">
    <property type="entry name" value="GDPD"/>
</dbReference>
<dbReference type="FunFam" id="3.20.20.190:FF:000032">
    <property type="entry name" value="Glycerophosphoryl diester phosphodiesterase, putative"/>
    <property type="match status" value="1"/>
</dbReference>
<dbReference type="AlphaFoldDB" id="A0A9Q0S7K2"/>
<dbReference type="PROSITE" id="PS51704">
    <property type="entry name" value="GP_PDE"/>
    <property type="match status" value="1"/>
</dbReference>
<dbReference type="GO" id="GO:0046475">
    <property type="term" value="P:glycerophospholipid catabolic process"/>
    <property type="evidence" value="ECO:0007669"/>
    <property type="project" value="TreeGrafter"/>
</dbReference>
<proteinExistence type="inferred from homology"/>
<dbReference type="SUPFAM" id="SSF51695">
    <property type="entry name" value="PLC-like phosphodiesterases"/>
    <property type="match status" value="1"/>
</dbReference>
<keyword evidence="2" id="KW-0378">Hydrolase</keyword>
<evidence type="ECO:0000256" key="2">
    <source>
        <dbReference type="ARBA" id="ARBA00022801"/>
    </source>
</evidence>
<accession>A0A9Q0S7K2</accession>
<dbReference type="Gene3D" id="3.20.20.190">
    <property type="entry name" value="Phosphatidylinositol (PI) phosphodiesterase"/>
    <property type="match status" value="1"/>
</dbReference>
<dbReference type="EMBL" id="WJQU01000001">
    <property type="protein sequence ID" value="KAJ6648292.1"/>
    <property type="molecule type" value="Genomic_DNA"/>
</dbReference>
<dbReference type="Proteomes" id="UP001151699">
    <property type="component" value="Chromosome A"/>
</dbReference>
<dbReference type="SUPFAM" id="SSF49452">
    <property type="entry name" value="Starch-binding domain-like"/>
    <property type="match status" value="1"/>
</dbReference>
<dbReference type="InterPro" id="IPR017946">
    <property type="entry name" value="PLC-like_Pdiesterase_TIM-brl"/>
</dbReference>
<dbReference type="OrthoDB" id="1058301at2759"/>
<reference evidence="4" key="1">
    <citation type="submission" date="2022-07" db="EMBL/GenBank/DDBJ databases">
        <authorList>
            <person name="Trinca V."/>
            <person name="Uliana J.V.C."/>
            <person name="Torres T.T."/>
            <person name="Ward R.J."/>
            <person name="Monesi N."/>
        </authorList>
    </citation>
    <scope>NUCLEOTIDE SEQUENCE</scope>
    <source>
        <strain evidence="4">HSMRA1968</strain>
        <tissue evidence="4">Whole embryos</tissue>
    </source>
</reference>
<dbReference type="Pfam" id="PF25329">
    <property type="entry name" value="C2_GDE1"/>
    <property type="match status" value="1"/>
</dbReference>
<dbReference type="Gene3D" id="2.60.40.10">
    <property type="entry name" value="Immunoglobulins"/>
    <property type="match status" value="1"/>
</dbReference>
<dbReference type="InterPro" id="IPR057506">
    <property type="entry name" value="C2_GPCPD1"/>
</dbReference>
<gene>
    <name evidence="4" type="primary">GPCPD1</name>
    <name evidence="4" type="ORF">Bhyg_03520</name>
</gene>